<gene>
    <name evidence="1" type="ORF">J3U87_01840</name>
</gene>
<dbReference type="EMBL" id="CP071793">
    <property type="protein sequence ID" value="QTD51185.1"/>
    <property type="molecule type" value="Genomic_DNA"/>
</dbReference>
<organism evidence="1 2">
    <name type="scientific">Sulfidibacter corallicola</name>
    <dbReference type="NCBI Taxonomy" id="2818388"/>
    <lineage>
        <taxon>Bacteria</taxon>
        <taxon>Pseudomonadati</taxon>
        <taxon>Acidobacteriota</taxon>
        <taxon>Holophagae</taxon>
        <taxon>Acanthopleuribacterales</taxon>
        <taxon>Acanthopleuribacteraceae</taxon>
        <taxon>Sulfidibacter</taxon>
    </lineage>
</organism>
<dbReference type="Proteomes" id="UP000663929">
    <property type="component" value="Chromosome"/>
</dbReference>
<name>A0A8A4TXE4_SULCO</name>
<evidence type="ECO:0000313" key="1">
    <source>
        <dbReference type="EMBL" id="QTD51185.1"/>
    </source>
</evidence>
<dbReference type="AlphaFoldDB" id="A0A8A4TXE4"/>
<protein>
    <submittedName>
        <fullName evidence="1">Uncharacterized protein</fullName>
    </submittedName>
</protein>
<proteinExistence type="predicted"/>
<keyword evidence="2" id="KW-1185">Reference proteome</keyword>
<dbReference type="RefSeq" id="WP_237381317.1">
    <property type="nucleotide sequence ID" value="NZ_CP071793.1"/>
</dbReference>
<evidence type="ECO:0000313" key="2">
    <source>
        <dbReference type="Proteomes" id="UP000663929"/>
    </source>
</evidence>
<accession>A0A8A4TXE4</accession>
<sequence length="176" mass="20138">MTFCFDDKLFQRGQTWRECVMAWQTHRETFLDQLQQTTRLPKTSRKLTGFSPGTRMVVYYSIYKLDSWMSLPILGPVFGAQEHLEVRFHCAEHFFPVLGEPLGRCSPLVLLLDGEGSVVARWGPRPASVTKALEQMSNRAASDRDRWLARLDSVRFAGLLDEELAFFFTRAASESA</sequence>
<reference evidence="1" key="1">
    <citation type="submission" date="2021-03" db="EMBL/GenBank/DDBJ databases">
        <title>Acanthopleuribacteraceae sp. M133.</title>
        <authorList>
            <person name="Wang G."/>
        </authorList>
    </citation>
    <scope>NUCLEOTIDE SEQUENCE</scope>
    <source>
        <strain evidence="1">M133</strain>
    </source>
</reference>
<dbReference type="KEGG" id="scor:J3U87_01840"/>